<dbReference type="EMBL" id="MK804892">
    <property type="protein sequence ID" value="QDJ96186.1"/>
    <property type="molecule type" value="Genomic_DNA"/>
</dbReference>
<accession>A0A514TUF7</accession>
<reference evidence="3 4" key="1">
    <citation type="submission" date="2019-04" db="EMBL/GenBank/DDBJ databases">
        <title>Nine Novel Phages from a Plateau Lake in Southwest China Provide Insights into Aeromonas Phage Diversity.</title>
        <authorList>
            <person name="Xiao W."/>
            <person name="Bai M."/>
        </authorList>
    </citation>
    <scope>NUCLEOTIDE SEQUENCE [LARGE SCALE GENOMIC DNA]</scope>
</reference>
<dbReference type="Gene3D" id="2.160.20.10">
    <property type="entry name" value="Single-stranded right-handed beta-helix, Pectin lyase-like"/>
    <property type="match status" value="1"/>
</dbReference>
<gene>
    <name evidence="3" type="ORF">4D05_074</name>
</gene>
<protein>
    <recommendedName>
        <fullName evidence="5">Tail fiber protein</fullName>
    </recommendedName>
</protein>
<keyword evidence="2" id="KW-0946">Virion</keyword>
<dbReference type="SUPFAM" id="SSF51126">
    <property type="entry name" value="Pectin lyase-like"/>
    <property type="match status" value="1"/>
</dbReference>
<dbReference type="InterPro" id="IPR011050">
    <property type="entry name" value="Pectin_lyase_fold/virulence"/>
</dbReference>
<evidence type="ECO:0000313" key="4">
    <source>
        <dbReference type="Proteomes" id="UP000316563"/>
    </source>
</evidence>
<sequence length="574" mass="61731">MSVTEPGKIITPWAQSGLKNPIPPAANPATGRAGFDQGFSAINMTAKEAGGIPPFGQDFNGIFYEVTSILRYMQAGGQPTFDATLATAIGGYPKGAMVLGSDGVTLWQSKVDSNSTNPNVAPENWGTFDVGLKSDLAAPGGSNIVGFKQAGAGSVPRTSQDKMRERVTPLDFGAVGDGVTDDSVAIGRMITYFKSTLIPPAPGKNYDGRGVGLDFSGRNYGISSPVDFTGIDNLTVINPSLTALSGFAGNAMMVFNSIDTVWYVENTTIINPYLDGNWNANLCIDAADFLNFKIIGGKMTHYKQKGLLTRRINVGPHEVNMTGTFIFQREYNETFPVDITEGEAFEIGNYDNNFTNVVIGYQKKWTCTLASGANTFSNCHFYSGVTSWPESGVRSLDTADDFDGCYFDSVPLFIRDRSTISDCTFVIEPTKDFAIELTTLDPFLVKVTDCRFRKASGPAVVAIKMKTIADGRINRPSIYDNSFDGCESLQTRGLHPVNISATSTTFALPDQYQPLSSFGPVSLAASADGLFQERMFGQAYNSTTKQITINCYAVSGGTMIGSNLGGKQALINFN</sequence>
<dbReference type="GO" id="GO:0051701">
    <property type="term" value="P:biological process involved in interaction with host"/>
    <property type="evidence" value="ECO:0007669"/>
    <property type="project" value="UniProtKB-ARBA"/>
</dbReference>
<name>A0A514TUF7_9CAUD</name>
<evidence type="ECO:0000256" key="2">
    <source>
        <dbReference type="ARBA" id="ARBA00022844"/>
    </source>
</evidence>
<dbReference type="Proteomes" id="UP000316563">
    <property type="component" value="Segment"/>
</dbReference>
<evidence type="ECO:0000256" key="1">
    <source>
        <dbReference type="ARBA" id="ARBA00004328"/>
    </source>
</evidence>
<dbReference type="InterPro" id="IPR012334">
    <property type="entry name" value="Pectin_lyas_fold"/>
</dbReference>
<keyword evidence="4" id="KW-1185">Reference proteome</keyword>
<evidence type="ECO:0008006" key="5">
    <source>
        <dbReference type="Google" id="ProtNLM"/>
    </source>
</evidence>
<proteinExistence type="predicted"/>
<organism evidence="3 4">
    <name type="scientific">Aeromonas phage 4_D05</name>
    <dbReference type="NCBI Taxonomy" id="2588099"/>
    <lineage>
        <taxon>Viruses</taxon>
        <taxon>Duplodnaviria</taxon>
        <taxon>Heunggongvirae</taxon>
        <taxon>Uroviricota</taxon>
        <taxon>Caudoviricetes</taxon>
        <taxon>Kunmingvirus</taxon>
        <taxon>Kunmingvirus kv4D05</taxon>
    </lineage>
</organism>
<comment type="subcellular location">
    <subcellularLocation>
        <location evidence="1">Virion</location>
    </subcellularLocation>
</comment>
<dbReference type="GO" id="GO:0044423">
    <property type="term" value="C:virion component"/>
    <property type="evidence" value="ECO:0007669"/>
    <property type="project" value="UniProtKB-KW"/>
</dbReference>
<evidence type="ECO:0000313" key="3">
    <source>
        <dbReference type="EMBL" id="QDJ96186.1"/>
    </source>
</evidence>
<dbReference type="GO" id="GO:0019058">
    <property type="term" value="P:viral life cycle"/>
    <property type="evidence" value="ECO:0007669"/>
    <property type="project" value="UniProtKB-ARBA"/>
</dbReference>